<gene>
    <name evidence="1" type="ORF">C4B60_10820</name>
</gene>
<name>A0A2S5GAX7_9BACL</name>
<dbReference type="RefSeq" id="WP_104058025.1">
    <property type="nucleotide sequence ID" value="NZ_PREZ01000004.1"/>
</dbReference>
<reference evidence="1 2" key="1">
    <citation type="submission" date="2018-02" db="EMBL/GenBank/DDBJ databases">
        <title>Jeotgalibacillus proteolyticum sp. nov. a protease producing bacterium isolated from ocean sediments of Laizhou Bay.</title>
        <authorList>
            <person name="Li Y."/>
        </authorList>
    </citation>
    <scope>NUCLEOTIDE SEQUENCE [LARGE SCALE GENOMIC DNA]</scope>
    <source>
        <strain evidence="1 2">22-7</strain>
    </source>
</reference>
<dbReference type="EMBL" id="PREZ01000004">
    <property type="protein sequence ID" value="PPA70075.1"/>
    <property type="molecule type" value="Genomic_DNA"/>
</dbReference>
<proteinExistence type="predicted"/>
<organism evidence="1 2">
    <name type="scientific">Jeotgalibacillus proteolyticus</name>
    <dbReference type="NCBI Taxonomy" id="2082395"/>
    <lineage>
        <taxon>Bacteria</taxon>
        <taxon>Bacillati</taxon>
        <taxon>Bacillota</taxon>
        <taxon>Bacilli</taxon>
        <taxon>Bacillales</taxon>
        <taxon>Caryophanaceae</taxon>
        <taxon>Jeotgalibacillus</taxon>
    </lineage>
</organism>
<protein>
    <submittedName>
        <fullName evidence="1">XRE family transcriptional regulator</fullName>
    </submittedName>
</protein>
<dbReference type="Proteomes" id="UP000239047">
    <property type="component" value="Unassembled WGS sequence"/>
</dbReference>
<keyword evidence="2" id="KW-1185">Reference proteome</keyword>
<dbReference type="AlphaFoldDB" id="A0A2S5GAX7"/>
<evidence type="ECO:0000313" key="1">
    <source>
        <dbReference type="EMBL" id="PPA70075.1"/>
    </source>
</evidence>
<sequence length="190" mass="21829">MGKDVRNKRVGEVVKKYREPNYTQQTLSLEIPMSRTGFAEYEQGSVKMPNDVGQKVVTVIRDPFMVMEMSQAFTGVGPVVLDGPHVDLHRSSVKEKTIEEMEEALDKLKSFCFSKPFNYISHYEVGSFKDTIKEMIEAITALNHMVAVMCKESESADYVEMWKAHYRYLYSHGYISKGQFEKFGAEEMHS</sequence>
<evidence type="ECO:0000313" key="2">
    <source>
        <dbReference type="Proteomes" id="UP000239047"/>
    </source>
</evidence>
<comment type="caution">
    <text evidence="1">The sequence shown here is derived from an EMBL/GenBank/DDBJ whole genome shotgun (WGS) entry which is preliminary data.</text>
</comment>
<accession>A0A2S5GAX7</accession>
<dbReference type="OrthoDB" id="2969743at2"/>